<evidence type="ECO:0000313" key="3">
    <source>
        <dbReference type="EMBL" id="MBB4142587.1"/>
    </source>
</evidence>
<dbReference type="GO" id="GO:0015920">
    <property type="term" value="P:lipopolysaccharide transport"/>
    <property type="evidence" value="ECO:0007669"/>
    <property type="project" value="InterPro"/>
</dbReference>
<feature type="domain" description="LptD C-terminal" evidence="2">
    <location>
        <begin position="306"/>
        <end position="689"/>
    </location>
</feature>
<dbReference type="PANTHER" id="PTHR30189">
    <property type="entry name" value="LPS-ASSEMBLY PROTEIN"/>
    <property type="match status" value="1"/>
</dbReference>
<feature type="chain" id="PRO_5031649136" description="LPS-assembly protein LptD" evidence="1">
    <location>
        <begin position="35"/>
        <end position="774"/>
    </location>
</feature>
<keyword evidence="1" id="KW-0732">Signal</keyword>
<dbReference type="GO" id="GO:0043165">
    <property type="term" value="P:Gram-negative-bacterium-type cell outer membrane assembly"/>
    <property type="evidence" value="ECO:0007669"/>
    <property type="project" value="UniProtKB-UniRule"/>
</dbReference>
<name>A0A7W6PR38_9HYPH</name>
<dbReference type="Proteomes" id="UP000519897">
    <property type="component" value="Unassembled WGS sequence"/>
</dbReference>
<comment type="caution">
    <text evidence="1">Lacks conserved residue(s) required for the propagation of feature annotation.</text>
</comment>
<organism evidence="3 4">
    <name type="scientific">Rhizobium rhizoryzae</name>
    <dbReference type="NCBI Taxonomy" id="451876"/>
    <lineage>
        <taxon>Bacteria</taxon>
        <taxon>Pseudomonadati</taxon>
        <taxon>Pseudomonadota</taxon>
        <taxon>Alphaproteobacteria</taxon>
        <taxon>Hyphomicrobiales</taxon>
        <taxon>Rhizobiaceae</taxon>
        <taxon>Rhizobium/Agrobacterium group</taxon>
        <taxon>Rhizobium</taxon>
    </lineage>
</organism>
<dbReference type="PANTHER" id="PTHR30189:SF1">
    <property type="entry name" value="LPS-ASSEMBLY PROTEIN LPTD"/>
    <property type="match status" value="1"/>
</dbReference>
<comment type="similarity">
    <text evidence="1">Belongs to the LptD family.</text>
</comment>
<reference evidence="3 4" key="1">
    <citation type="submission" date="2020-08" db="EMBL/GenBank/DDBJ databases">
        <title>Genomic Encyclopedia of Type Strains, Phase IV (KMG-IV): sequencing the most valuable type-strain genomes for metagenomic binning, comparative biology and taxonomic classification.</title>
        <authorList>
            <person name="Goeker M."/>
        </authorList>
    </citation>
    <scope>NUCLEOTIDE SEQUENCE [LARGE SCALE GENOMIC DNA]</scope>
    <source>
        <strain evidence="3 4">DSM 29514</strain>
    </source>
</reference>
<dbReference type="InterPro" id="IPR020889">
    <property type="entry name" value="LipoPS_assembly_LptD"/>
</dbReference>
<comment type="subunit">
    <text evidence="1">Component of the lipopolysaccharide transport and assembly complex.</text>
</comment>
<evidence type="ECO:0000256" key="1">
    <source>
        <dbReference type="HAMAP-Rule" id="MF_01411"/>
    </source>
</evidence>
<dbReference type="HAMAP" id="MF_01411">
    <property type="entry name" value="LPS_assembly_LptD"/>
    <property type="match status" value="1"/>
</dbReference>
<dbReference type="GO" id="GO:1990351">
    <property type="term" value="C:transporter complex"/>
    <property type="evidence" value="ECO:0007669"/>
    <property type="project" value="TreeGrafter"/>
</dbReference>
<dbReference type="PROSITE" id="PS51257">
    <property type="entry name" value="PROKAR_LIPOPROTEIN"/>
    <property type="match status" value="1"/>
</dbReference>
<comment type="caution">
    <text evidence="3">The sequence shown here is derived from an EMBL/GenBank/DDBJ whole genome shotgun (WGS) entry which is preliminary data.</text>
</comment>
<sequence precursor="true">MAVNDRGNIRRLFAALLTSTAACVAAAYPLPVSAQDSPLAPAVADGAKMLLRANELTYNQDSQRVTAVGGVQIYYNRYRMVAQRVEYDQKSGRVMATGNIELIEPGGTRVYADAMDVTDNFGQGFVNSLRVETTDNTRLVAESAEQLPDDKMVLNNGVYTACLPCAQRPDKAPLWQVKAQRVIRDGKAHTIRLEHAQFELFGMPIGYVPFVTVPDETVERKSGFIFPRATVTDKLGVGLTVPYYHVFSPSMDATISPTYYTKQGLLLQGEVRNRFENGDHTFRFAYIDQKDPGAFVKGTSDERADQRAMVASKARFEINPRWAFGWNVMAQTDNNFSKTYKLTDVAGTPFTNDIYLTGVGQRNYFDLHNYYFDIQDTDARRTAEKQQAIVYPSLDYLYYAPESVAGGELKVTSNFTNLSRRLDDFYTEGTSTRFRGLEGSYSRFSSEAEWKRTFTTDEGLLLTPILAARGDVLRHTGDAAPGFNGVTYAGGFEGDSASTRYMLTAGLEARYPILIEGAGSSHIIEPMAQIFARPDEQLAGRLPNEDAQSFVFDATSLFDRDKFSGFDRIEGGTRANVGIRYNGSFDNGIGVRGIFGQSYRIAGLNSFATADLVNVGAQSGLESDVSDFVAMAAIDLPQGYSFQGQGRFDEKSFELRRADASISYSLPRVSGSLIYTNIQAQPDYGLNTDSQYLKSAANFRINENWSLGTSATWDLNNDRVIRRGIGVTYADECTIFTVGYTDKPASTDANDWTVTARLSFRTLGDINIGGDTTR</sequence>
<gene>
    <name evidence="1" type="primary">lptD</name>
    <name evidence="3" type="ORF">GGQ72_001086</name>
</gene>
<dbReference type="AlphaFoldDB" id="A0A7W6PR38"/>
<evidence type="ECO:0000259" key="2">
    <source>
        <dbReference type="Pfam" id="PF04453"/>
    </source>
</evidence>
<dbReference type="RefSeq" id="WP_062552720.1">
    <property type="nucleotide sequence ID" value="NZ_CP049250.1"/>
</dbReference>
<comment type="function">
    <text evidence="1">Involved in the assembly of lipopolysaccharide (LPS) at the surface of the outer membrane.</text>
</comment>
<keyword evidence="4" id="KW-1185">Reference proteome</keyword>
<accession>A0A7W6PR38</accession>
<dbReference type="GO" id="GO:0009279">
    <property type="term" value="C:cell outer membrane"/>
    <property type="evidence" value="ECO:0007669"/>
    <property type="project" value="UniProtKB-SubCell"/>
</dbReference>
<comment type="subcellular location">
    <subcellularLocation>
        <location evidence="1">Cell outer membrane</location>
    </subcellularLocation>
</comment>
<feature type="signal peptide" evidence="1">
    <location>
        <begin position="1"/>
        <end position="34"/>
    </location>
</feature>
<keyword evidence="1" id="KW-0472">Membrane</keyword>
<dbReference type="InterPro" id="IPR050218">
    <property type="entry name" value="LptD"/>
</dbReference>
<protein>
    <recommendedName>
        <fullName evidence="1">LPS-assembly protein LptD</fullName>
    </recommendedName>
</protein>
<keyword evidence="1" id="KW-0998">Cell outer membrane</keyword>
<proteinExistence type="inferred from homology"/>
<dbReference type="InterPro" id="IPR007543">
    <property type="entry name" value="LptD_C"/>
</dbReference>
<dbReference type="EMBL" id="JACIEC010000001">
    <property type="protein sequence ID" value="MBB4142587.1"/>
    <property type="molecule type" value="Genomic_DNA"/>
</dbReference>
<dbReference type="Pfam" id="PF04453">
    <property type="entry name" value="LptD"/>
    <property type="match status" value="1"/>
</dbReference>
<evidence type="ECO:0000313" key="4">
    <source>
        <dbReference type="Proteomes" id="UP000519897"/>
    </source>
</evidence>